<dbReference type="AlphaFoldDB" id="A0A7C1AM19"/>
<dbReference type="InterPro" id="IPR036591">
    <property type="entry name" value="YggU-like_sf"/>
</dbReference>
<name>A0A7C1AM19_9BACT</name>
<dbReference type="InterPro" id="IPR003746">
    <property type="entry name" value="DUF167"/>
</dbReference>
<comment type="similarity">
    <text evidence="1 2">Belongs to the UPF0235 family.</text>
</comment>
<accession>A0A7C1AM19</accession>
<reference evidence="3" key="1">
    <citation type="journal article" date="2020" name="mSystems">
        <title>Genome- and Community-Level Interaction Insights into Carbon Utilization and Element Cycling Functions of Hydrothermarchaeota in Hydrothermal Sediment.</title>
        <authorList>
            <person name="Zhou Z."/>
            <person name="Liu Y."/>
            <person name="Xu W."/>
            <person name="Pan J."/>
            <person name="Luo Z.H."/>
            <person name="Li M."/>
        </authorList>
    </citation>
    <scope>NUCLEOTIDE SEQUENCE [LARGE SCALE GENOMIC DNA]</scope>
    <source>
        <strain evidence="3">HyVt-19</strain>
    </source>
</reference>
<evidence type="ECO:0000313" key="3">
    <source>
        <dbReference type="EMBL" id="HDL90227.1"/>
    </source>
</evidence>
<dbReference type="GO" id="GO:0005737">
    <property type="term" value="C:cytoplasm"/>
    <property type="evidence" value="ECO:0007669"/>
    <property type="project" value="TreeGrafter"/>
</dbReference>
<dbReference type="SMART" id="SM01152">
    <property type="entry name" value="DUF167"/>
    <property type="match status" value="1"/>
</dbReference>
<dbReference type="HAMAP" id="MF_00634">
    <property type="entry name" value="UPF0235"/>
    <property type="match status" value="1"/>
</dbReference>
<protein>
    <recommendedName>
        <fullName evidence="2">UPF0235 protein ENG14_04925</fullName>
    </recommendedName>
</protein>
<evidence type="ECO:0000256" key="1">
    <source>
        <dbReference type="ARBA" id="ARBA00010364"/>
    </source>
</evidence>
<dbReference type="EMBL" id="DQZW01000233">
    <property type="protein sequence ID" value="HDL90227.1"/>
    <property type="molecule type" value="Genomic_DNA"/>
</dbReference>
<gene>
    <name evidence="3" type="ORF">ENG14_04925</name>
</gene>
<sequence length="111" mass="12481">MQGNKESELPFISAIREGVVLDVIVQPRASKDEIAGLQNNRLKVRITAPPVEGKANKACEEVIANFLGLPRKLVVVHKGHKSRQKRILILGFSLEEVKKTFLKKLPVKYLR</sequence>
<dbReference type="NCBIfam" id="TIGR00251">
    <property type="entry name" value="DUF167 family protein"/>
    <property type="match status" value="1"/>
</dbReference>
<organism evidence="3">
    <name type="scientific">Thermodesulforhabdus norvegica</name>
    <dbReference type="NCBI Taxonomy" id="39841"/>
    <lineage>
        <taxon>Bacteria</taxon>
        <taxon>Pseudomonadati</taxon>
        <taxon>Thermodesulfobacteriota</taxon>
        <taxon>Syntrophobacteria</taxon>
        <taxon>Syntrophobacterales</taxon>
        <taxon>Thermodesulforhabdaceae</taxon>
        <taxon>Thermodesulforhabdus</taxon>
    </lineage>
</organism>
<proteinExistence type="inferred from homology"/>
<dbReference type="PANTHER" id="PTHR13420:SF7">
    <property type="entry name" value="UPF0235 PROTEIN C15ORF40"/>
    <property type="match status" value="1"/>
</dbReference>
<dbReference type="PANTHER" id="PTHR13420">
    <property type="entry name" value="UPF0235 PROTEIN C15ORF40"/>
    <property type="match status" value="1"/>
</dbReference>
<comment type="caution">
    <text evidence="3">The sequence shown here is derived from an EMBL/GenBank/DDBJ whole genome shotgun (WGS) entry which is preliminary data.</text>
</comment>
<dbReference type="SUPFAM" id="SSF69786">
    <property type="entry name" value="YggU-like"/>
    <property type="match status" value="1"/>
</dbReference>
<dbReference type="Gene3D" id="3.30.1200.10">
    <property type="entry name" value="YggU-like"/>
    <property type="match status" value="1"/>
</dbReference>
<evidence type="ECO:0000256" key="2">
    <source>
        <dbReference type="HAMAP-Rule" id="MF_00634"/>
    </source>
</evidence>
<dbReference type="Pfam" id="PF02594">
    <property type="entry name" value="DUF167"/>
    <property type="match status" value="1"/>
</dbReference>
<dbReference type="Proteomes" id="UP000886355">
    <property type="component" value="Unassembled WGS sequence"/>
</dbReference>